<evidence type="ECO:0008006" key="4">
    <source>
        <dbReference type="Google" id="ProtNLM"/>
    </source>
</evidence>
<evidence type="ECO:0000313" key="2">
    <source>
        <dbReference type="EMBL" id="CEI72208.1"/>
    </source>
</evidence>
<dbReference type="AlphaFoldDB" id="A0A2P2BPD8"/>
<feature type="signal peptide" evidence="1">
    <location>
        <begin position="1"/>
        <end position="23"/>
    </location>
</feature>
<gene>
    <name evidence="2" type="ORF">FRIFI_0661</name>
</gene>
<keyword evidence="1" id="KW-0732">Signal</keyword>
<sequence>MKKSKCLLLTLLFFIAMSNTSICIEKNNILNKDILINNVEKDDIKISIEDINIVEEKISVGDVYNSSAIISMNVRNNSKYDIELSNIDVYPYQGGKPVKYFVSTANEDIQGFIGNIKGGEDKDIKMGITLHNTKDPIKLELNNIEDKSKEQIVHSINIK</sequence>
<keyword evidence="3" id="KW-1185">Reference proteome</keyword>
<name>A0A2P2BPD8_9FIRM</name>
<reference evidence="2 3" key="1">
    <citation type="submission" date="2014-09" db="EMBL/GenBank/DDBJ databases">
        <authorList>
            <person name="Hornung B.V."/>
        </authorList>
    </citation>
    <scope>NUCLEOTIDE SEQUENCE [LARGE SCALE GENOMIC DNA]</scope>
    <source>
        <strain evidence="2 3">FRIFI</strain>
    </source>
</reference>
<proteinExistence type="predicted"/>
<dbReference type="EMBL" id="LN650648">
    <property type="protein sequence ID" value="CEI72208.1"/>
    <property type="molecule type" value="Genomic_DNA"/>
</dbReference>
<dbReference type="RefSeq" id="WP_092926973.1">
    <property type="nucleotide sequence ID" value="NZ_FJTZ01000012.1"/>
</dbReference>
<dbReference type="Proteomes" id="UP000245695">
    <property type="component" value="Chromosome 1"/>
</dbReference>
<protein>
    <recommendedName>
        <fullName evidence="4">DUF4352 domain-containing protein</fullName>
    </recommendedName>
</protein>
<dbReference type="KEGG" id="rhom:FRIFI_0661"/>
<evidence type="ECO:0000256" key="1">
    <source>
        <dbReference type="SAM" id="SignalP"/>
    </source>
</evidence>
<accession>A0A2P2BPD8</accession>
<evidence type="ECO:0000313" key="3">
    <source>
        <dbReference type="Proteomes" id="UP000245695"/>
    </source>
</evidence>
<organism evidence="2 3">
    <name type="scientific">Romboutsia hominis</name>
    <dbReference type="NCBI Taxonomy" id="1507512"/>
    <lineage>
        <taxon>Bacteria</taxon>
        <taxon>Bacillati</taxon>
        <taxon>Bacillota</taxon>
        <taxon>Clostridia</taxon>
        <taxon>Peptostreptococcales</taxon>
        <taxon>Peptostreptococcaceae</taxon>
        <taxon>Romboutsia</taxon>
    </lineage>
</organism>
<feature type="chain" id="PRO_5015145850" description="DUF4352 domain-containing protein" evidence="1">
    <location>
        <begin position="24"/>
        <end position="159"/>
    </location>
</feature>